<protein>
    <submittedName>
        <fullName evidence="2">Uncharacterized protein</fullName>
    </submittedName>
</protein>
<dbReference type="AlphaFoldDB" id="A0A0E0HDQ1"/>
<evidence type="ECO:0000256" key="1">
    <source>
        <dbReference type="SAM" id="MobiDB-lite"/>
    </source>
</evidence>
<dbReference type="OMA" id="PGQACPV"/>
<evidence type="ECO:0000313" key="2">
    <source>
        <dbReference type="EnsemblPlants" id="ONIVA05G15040.1"/>
    </source>
</evidence>
<dbReference type="Gramene" id="ONIVA05G15040.1">
    <property type="protein sequence ID" value="ONIVA05G15040.1"/>
    <property type="gene ID" value="ONIVA05G15040"/>
</dbReference>
<keyword evidence="3" id="KW-1185">Reference proteome</keyword>
<dbReference type="EnsemblPlants" id="ONIVA05G15040.1">
    <property type="protein sequence ID" value="ONIVA05G15040.1"/>
    <property type="gene ID" value="ONIVA05G15040"/>
</dbReference>
<sequence length="106" mass="11015">MPIPVVAVIDGEKIMVPSGKILLANRLVDKILAIKRTLHIDDPGRGAQPSGAAGAGGEAQRGRALNGRDALCPPGQACPVPDHDPEPLAIATRRATPWSTTTKRPG</sequence>
<evidence type="ECO:0000313" key="3">
    <source>
        <dbReference type="Proteomes" id="UP000006591"/>
    </source>
</evidence>
<name>A0A0E0HDQ1_ORYNI</name>
<organism evidence="2">
    <name type="scientific">Oryza nivara</name>
    <name type="common">Indian wild rice</name>
    <name type="synonym">Oryza sativa f. spontanea</name>
    <dbReference type="NCBI Taxonomy" id="4536"/>
    <lineage>
        <taxon>Eukaryota</taxon>
        <taxon>Viridiplantae</taxon>
        <taxon>Streptophyta</taxon>
        <taxon>Embryophyta</taxon>
        <taxon>Tracheophyta</taxon>
        <taxon>Spermatophyta</taxon>
        <taxon>Magnoliopsida</taxon>
        <taxon>Liliopsida</taxon>
        <taxon>Poales</taxon>
        <taxon>Poaceae</taxon>
        <taxon>BOP clade</taxon>
        <taxon>Oryzoideae</taxon>
        <taxon>Oryzeae</taxon>
        <taxon>Oryzinae</taxon>
        <taxon>Oryza</taxon>
    </lineage>
</organism>
<reference evidence="2" key="2">
    <citation type="submission" date="2018-04" db="EMBL/GenBank/DDBJ databases">
        <title>OnivRS2 (Oryza nivara Reference Sequence Version 2).</title>
        <authorList>
            <person name="Zhang J."/>
            <person name="Kudrna D."/>
            <person name="Lee S."/>
            <person name="Talag J."/>
            <person name="Rajasekar S."/>
            <person name="Welchert J."/>
            <person name="Hsing Y.-I."/>
            <person name="Wing R.A."/>
        </authorList>
    </citation>
    <scope>NUCLEOTIDE SEQUENCE [LARGE SCALE GENOMIC DNA]</scope>
    <source>
        <strain evidence="2">SL10</strain>
    </source>
</reference>
<feature type="compositionally biased region" description="Polar residues" evidence="1">
    <location>
        <begin position="97"/>
        <end position="106"/>
    </location>
</feature>
<proteinExistence type="predicted"/>
<reference evidence="2" key="1">
    <citation type="submission" date="2015-04" db="UniProtKB">
        <authorList>
            <consortium name="EnsemblPlants"/>
        </authorList>
    </citation>
    <scope>IDENTIFICATION</scope>
    <source>
        <strain evidence="2">SL10</strain>
    </source>
</reference>
<accession>A0A0E0HDQ1</accession>
<feature type="region of interest" description="Disordered" evidence="1">
    <location>
        <begin position="40"/>
        <end position="106"/>
    </location>
</feature>
<dbReference type="Proteomes" id="UP000006591">
    <property type="component" value="Chromosome 5"/>
</dbReference>
<dbReference type="HOGENOM" id="CLU_2227403_0_0_1"/>